<reference evidence="2 3" key="1">
    <citation type="journal article" date="2014" name="Nature">
        <title>The genome of the recently domesticated crop plant sugar beet (Beta vulgaris).</title>
        <authorList>
            <person name="Dohm J.C."/>
            <person name="Minoche A.E."/>
            <person name="Holtgrawe D."/>
            <person name="Capella-Gutierrez S."/>
            <person name="Zakrzewski F."/>
            <person name="Tafer H."/>
            <person name="Rupp O."/>
            <person name="Sorensen T.R."/>
            <person name="Stracke R."/>
            <person name="Reinhardt R."/>
            <person name="Goesmann A."/>
            <person name="Kraft T."/>
            <person name="Schulz B."/>
            <person name="Stadler P.F."/>
            <person name="Schmidt T."/>
            <person name="Gabaldon T."/>
            <person name="Lehrach H."/>
            <person name="Weisshaar B."/>
            <person name="Himmelbauer H."/>
        </authorList>
    </citation>
    <scope>NUCLEOTIDE SEQUENCE [LARGE SCALE GENOMIC DNA]</scope>
    <source>
        <tissue evidence="2">Taproot</tissue>
    </source>
</reference>
<accession>A0A0J8B5W7</accession>
<evidence type="ECO:0000256" key="1">
    <source>
        <dbReference type="SAM" id="MobiDB-lite"/>
    </source>
</evidence>
<protein>
    <submittedName>
        <fullName evidence="2">Uncharacterized protein</fullName>
    </submittedName>
</protein>
<dbReference type="AlphaFoldDB" id="A0A0J8B5W7"/>
<feature type="compositionally biased region" description="Basic and acidic residues" evidence="1">
    <location>
        <begin position="87"/>
        <end position="103"/>
    </location>
</feature>
<evidence type="ECO:0000313" key="2">
    <source>
        <dbReference type="EMBL" id="KMS96629.1"/>
    </source>
</evidence>
<feature type="compositionally biased region" description="Basic and acidic residues" evidence="1">
    <location>
        <begin position="223"/>
        <end position="238"/>
    </location>
</feature>
<name>A0A0J8B5W7_BETVV</name>
<feature type="region of interest" description="Disordered" evidence="1">
    <location>
        <begin position="1"/>
        <end position="28"/>
    </location>
</feature>
<gene>
    <name evidence="2" type="ORF">BVRB_8g201250</name>
</gene>
<keyword evidence="3" id="KW-1185">Reference proteome</keyword>
<sequence>MRASEENKEDEKQWGAWIRASPRRGRQKIEEETKAFLKGARALDFIGSAGEVEVSNKGGAEVVGGLHGGSVVEVEDKVQEAMSFSKHLEERERAADGEERASPKETTSASPIHVHGSPIHVHGETQGEAVHGPRISRGKSPNFTFVAGKGNVAKKYKKTKMKASSNKSVGEIEIDAHFEVVNEMDVGEKRKLVDNMLVDDEIDLNMCGRKKQKVTVTNIDGNESARRSCCRDPREPPHSRQPPSASVHRPNPPASPASNSTLTPPPVPPDFFCSPSLLSQFE</sequence>
<feature type="region of interest" description="Disordered" evidence="1">
    <location>
        <begin position="220"/>
        <end position="282"/>
    </location>
</feature>
<feature type="compositionally biased region" description="Basic and acidic residues" evidence="1">
    <location>
        <begin position="1"/>
        <end position="13"/>
    </location>
</feature>
<dbReference type="EMBL" id="KQ090366">
    <property type="protein sequence ID" value="KMS96629.1"/>
    <property type="molecule type" value="Genomic_DNA"/>
</dbReference>
<dbReference type="Gramene" id="KMS96629">
    <property type="protein sequence ID" value="KMS96629"/>
    <property type="gene ID" value="BVRB_8g201250"/>
</dbReference>
<feature type="region of interest" description="Disordered" evidence="1">
    <location>
        <begin position="87"/>
        <end position="143"/>
    </location>
</feature>
<organism evidence="2 3">
    <name type="scientific">Beta vulgaris subsp. vulgaris</name>
    <name type="common">Beet</name>
    <dbReference type="NCBI Taxonomy" id="3555"/>
    <lineage>
        <taxon>Eukaryota</taxon>
        <taxon>Viridiplantae</taxon>
        <taxon>Streptophyta</taxon>
        <taxon>Embryophyta</taxon>
        <taxon>Tracheophyta</taxon>
        <taxon>Spermatophyta</taxon>
        <taxon>Magnoliopsida</taxon>
        <taxon>eudicotyledons</taxon>
        <taxon>Gunneridae</taxon>
        <taxon>Pentapetalae</taxon>
        <taxon>Caryophyllales</taxon>
        <taxon>Chenopodiaceae</taxon>
        <taxon>Betoideae</taxon>
        <taxon>Beta</taxon>
    </lineage>
</organism>
<evidence type="ECO:0000313" key="3">
    <source>
        <dbReference type="Proteomes" id="UP000035740"/>
    </source>
</evidence>
<dbReference type="Proteomes" id="UP000035740">
    <property type="component" value="Unassembled WGS sequence"/>
</dbReference>
<proteinExistence type="predicted"/>